<evidence type="ECO:0000256" key="3">
    <source>
        <dbReference type="ARBA" id="ARBA00022603"/>
    </source>
</evidence>
<protein>
    <submittedName>
        <fullName evidence="7">Precorrin-6y C5,15-methyltransferase (Decarboxylating) subunit CbiE</fullName>
    </submittedName>
</protein>
<dbReference type="NCBIfam" id="TIGR02469">
    <property type="entry name" value="CbiT"/>
    <property type="match status" value="1"/>
</dbReference>
<dbReference type="InterPro" id="IPR012818">
    <property type="entry name" value="CbiE"/>
</dbReference>
<dbReference type="InterPro" id="IPR000878">
    <property type="entry name" value="4pyrrol_Mease"/>
</dbReference>
<dbReference type="PANTHER" id="PTHR43182">
    <property type="entry name" value="COBALT-PRECORRIN-6B C(15)-METHYLTRANSFERASE (DECARBOXYLATING)"/>
    <property type="match status" value="1"/>
</dbReference>
<keyword evidence="5" id="KW-0949">S-adenosyl-L-methionine</keyword>
<dbReference type="SUPFAM" id="SSF53790">
    <property type="entry name" value="Tetrapyrrole methylase"/>
    <property type="match status" value="1"/>
</dbReference>
<dbReference type="RefSeq" id="WP_121645231.1">
    <property type="nucleotide sequence ID" value="NZ_RCWN01000001.1"/>
</dbReference>
<evidence type="ECO:0000256" key="4">
    <source>
        <dbReference type="ARBA" id="ARBA00022679"/>
    </source>
</evidence>
<dbReference type="InterPro" id="IPR014008">
    <property type="entry name" value="Cbl_synth_MTase_CbiT"/>
</dbReference>
<gene>
    <name evidence="7" type="primary">cbiE</name>
    <name evidence="7" type="ORF">D8780_08650</name>
</gene>
<dbReference type="EMBL" id="RCWN01000001">
    <property type="protein sequence ID" value="RLQ88265.1"/>
    <property type="molecule type" value="Genomic_DNA"/>
</dbReference>
<dbReference type="CDD" id="cd02440">
    <property type="entry name" value="AdoMet_MTases"/>
    <property type="match status" value="1"/>
</dbReference>
<dbReference type="GO" id="GO:0008276">
    <property type="term" value="F:protein methyltransferase activity"/>
    <property type="evidence" value="ECO:0007669"/>
    <property type="project" value="InterPro"/>
</dbReference>
<organism evidence="7 8">
    <name type="scientific">Notoacmeibacter ruber</name>
    <dbReference type="NCBI Taxonomy" id="2670375"/>
    <lineage>
        <taxon>Bacteria</taxon>
        <taxon>Pseudomonadati</taxon>
        <taxon>Pseudomonadota</taxon>
        <taxon>Alphaproteobacteria</taxon>
        <taxon>Hyphomicrobiales</taxon>
        <taxon>Notoacmeibacteraceae</taxon>
        <taxon>Notoacmeibacter</taxon>
    </lineage>
</organism>
<feature type="domain" description="Tetrapyrrole methylase" evidence="6">
    <location>
        <begin position="6"/>
        <end position="193"/>
    </location>
</feature>
<dbReference type="GO" id="GO:0009236">
    <property type="term" value="P:cobalamin biosynthetic process"/>
    <property type="evidence" value="ECO:0007669"/>
    <property type="project" value="UniProtKB-UniPathway"/>
</dbReference>
<evidence type="ECO:0000256" key="2">
    <source>
        <dbReference type="ARBA" id="ARBA00022573"/>
    </source>
</evidence>
<dbReference type="SUPFAM" id="SSF53335">
    <property type="entry name" value="S-adenosyl-L-methionine-dependent methyltransferases"/>
    <property type="match status" value="1"/>
</dbReference>
<comment type="pathway">
    <text evidence="1">Cofactor biosynthesis; adenosylcobalamin biosynthesis.</text>
</comment>
<dbReference type="Gene3D" id="3.40.50.150">
    <property type="entry name" value="Vaccinia Virus protein VP39"/>
    <property type="match status" value="1"/>
</dbReference>
<dbReference type="PANTHER" id="PTHR43182:SF1">
    <property type="entry name" value="COBALT-PRECORRIN-7 C(5)-METHYLTRANSFERASE"/>
    <property type="match status" value="1"/>
</dbReference>
<name>A0A3L7JD81_9HYPH</name>
<evidence type="ECO:0000256" key="1">
    <source>
        <dbReference type="ARBA" id="ARBA00004953"/>
    </source>
</evidence>
<evidence type="ECO:0000313" key="7">
    <source>
        <dbReference type="EMBL" id="RLQ88265.1"/>
    </source>
</evidence>
<reference evidence="7 8" key="1">
    <citation type="submission" date="2018-10" db="EMBL/GenBank/DDBJ databases">
        <title>Notoacmeibacter sp. M2BS9Y-3-1, whole genome shotgun sequence.</title>
        <authorList>
            <person name="Tuo L."/>
        </authorList>
    </citation>
    <scope>NUCLEOTIDE SEQUENCE [LARGE SCALE GENOMIC DNA]</scope>
    <source>
        <strain evidence="7 8">M2BS9Y-3-1</strain>
    </source>
</reference>
<sequence>MSGPWLTVVGIGEDGISGLSPNARKAIESALHVFGGERHLELAAPLIAGEIHPWPSPFDTTMDGVRKCAGTQTCVLASGDPFHFGVGVTLARLIAPSEMRTIPHPSAFSLAAARLGWALQEIQMVSLHSRPVATLRPHLHDGARLIVLTSDGSSPTEIARHIRDLRMGESTLLVMEALGGDRENISKHRAADLAQSGQRFDPLNVIALTVEAEPTAALIPLTPGLPDEYFDHDGQMTKSDMRAVTLSALAPAPGDLLLDIGAGSGSIAIEWMLAHPRNRAIAVEADPTRAERIASNAERFGVPGLEIIQGTAPDAIRELPHPDAIFVGGGATHPGVMGAALDLLPPNGRLVANGVTLETEALLADLQSRLGGSLTRIQIAHSAPVGTMRGWRNAMPVTQWRYRKEAGT</sequence>
<dbReference type="InterPro" id="IPR006365">
    <property type="entry name" value="Cbl_synth_CobL"/>
</dbReference>
<dbReference type="InterPro" id="IPR029063">
    <property type="entry name" value="SAM-dependent_MTases_sf"/>
</dbReference>
<evidence type="ECO:0000256" key="5">
    <source>
        <dbReference type="ARBA" id="ARBA00022691"/>
    </source>
</evidence>
<keyword evidence="4 7" id="KW-0808">Transferase</keyword>
<keyword evidence="2" id="KW-0169">Cobalamin biosynthesis</keyword>
<keyword evidence="3 7" id="KW-0489">Methyltransferase</keyword>
<proteinExistence type="predicted"/>
<dbReference type="Proteomes" id="UP000281094">
    <property type="component" value="Unassembled WGS sequence"/>
</dbReference>
<dbReference type="InterPro" id="IPR050714">
    <property type="entry name" value="Cobalamin_biosynth_MTase"/>
</dbReference>
<dbReference type="InterPro" id="IPR035996">
    <property type="entry name" value="4pyrrol_Methylase_sf"/>
</dbReference>
<accession>A0A3L7JD81</accession>
<dbReference type="Pfam" id="PF00590">
    <property type="entry name" value="TP_methylase"/>
    <property type="match status" value="1"/>
</dbReference>
<dbReference type="PIRSF" id="PIRSF036428">
    <property type="entry name" value="CobL"/>
    <property type="match status" value="1"/>
</dbReference>
<evidence type="ECO:0000259" key="6">
    <source>
        <dbReference type="Pfam" id="PF00590"/>
    </source>
</evidence>
<evidence type="ECO:0000313" key="8">
    <source>
        <dbReference type="Proteomes" id="UP000281094"/>
    </source>
</evidence>
<dbReference type="NCBIfam" id="TIGR02467">
    <property type="entry name" value="CbiE"/>
    <property type="match status" value="1"/>
</dbReference>
<dbReference type="GO" id="GO:0032259">
    <property type="term" value="P:methylation"/>
    <property type="evidence" value="ECO:0007669"/>
    <property type="project" value="UniProtKB-KW"/>
</dbReference>
<keyword evidence="8" id="KW-1185">Reference proteome</keyword>
<dbReference type="Gene3D" id="3.40.1010.10">
    <property type="entry name" value="Cobalt-precorrin-4 Transmethylase, Domain 1"/>
    <property type="match status" value="1"/>
</dbReference>
<dbReference type="UniPathway" id="UPA00148"/>
<dbReference type="AlphaFoldDB" id="A0A3L7JD81"/>
<dbReference type="CDD" id="cd11644">
    <property type="entry name" value="Precorrin-6Y-MT"/>
    <property type="match status" value="1"/>
</dbReference>
<dbReference type="InterPro" id="IPR014777">
    <property type="entry name" value="4pyrrole_Mease_sub1"/>
</dbReference>
<comment type="caution">
    <text evidence="7">The sequence shown here is derived from an EMBL/GenBank/DDBJ whole genome shotgun (WGS) entry which is preliminary data.</text>
</comment>